<gene>
    <name evidence="3 4" type="primary">LOC109712549</name>
</gene>
<dbReference type="SUPFAM" id="SSF52058">
    <property type="entry name" value="L domain-like"/>
    <property type="match status" value="1"/>
</dbReference>
<evidence type="ECO:0000313" key="4">
    <source>
        <dbReference type="RefSeq" id="XP_020091745.1"/>
    </source>
</evidence>
<evidence type="ECO:0000313" key="2">
    <source>
        <dbReference type="Proteomes" id="UP000515123"/>
    </source>
</evidence>
<feature type="domain" description="Disease resistance protein At4g27190-like leucine-rich repeats" evidence="1">
    <location>
        <begin position="933"/>
        <end position="1035"/>
    </location>
</feature>
<dbReference type="PANTHER" id="PTHR33463">
    <property type="entry name" value="NB-ARC DOMAIN-CONTAINING PROTEIN-RELATED"/>
    <property type="match status" value="1"/>
</dbReference>
<sequence>MLSWKEIEAYTYEELESKVVECLRDERVWDIYVYAWEGVGASAVLRRAAEAVEKKELIRFDTVIKLVRFTIYGSPREAQRAVAEQLINLEPAVMAKLDEADEEDDFSGVPAGSRGMMPEVAEEIRLAVKDRRVLLLLGSVYANQFIDFNDLEIPIARWAPHKVPWTFGRGFKAAEEFGRQARVMLERANAIVFVRQINAALECVYAEAVEIARYINESSSGRTGRLQLQLQATPSTVHRCLLYLFLLDTYTGELPLPQPRRHAVNYLVCEPILQGEGEGEGDHAACWEIGKAVARWVSPAGEEEQKLWKEIVTSGGLMSSSPPELLPPKTLVIRRDIYYEHHRDAIQSESYRWMAVQISPDDPAELLDFLDNICGQDVERGTSVYGNISSIFWNFEWTHRALPDRFFERFSNVRVLDLSGCIVGPIDSSFVHLRNLRMLKMERCQVTGERSSVNASPRLLAQEGLGGPILFDSLWVLILYNSDADKFLSAGKAFDSMPNLHKFDLTDKTFAFPLLGARKGLGSLRKLRINCPVVQLEGIDEGFFQHMHKFLSMAINLKKLILDNCDWLESLNLNHLPATIKTVSLRSCTSLQEVEPADPTSLPNLKTFRLSESVLITKLCLQGCRKLENVDLQELLKLEELNLSCTAVKVLKFFDEESRPYNLPRLKQLYLLGCEQLCRVVLGKEGELPSLDELYLDNYNNTCGVDRCLESFKNQTEHYDTTTGISHDADGRVFQAHVVVRDVRLFRSLKRAFPAHLDRTRARIHIHVKCSSTIKRGDITYTTTKPGARTTSTTKSSPLIVSNLSTPRYADALAAMKDHRRPHRPSPPAMPLNNHIEVDGGNHRSLTEEESFRRFMRFAESLFVHENTSAIAANVSMSSLKCFRIENCPNMEVVFADWDKGGRNVLVKLESMWLSHLPRLDAICKRGIMIVPESYSQLKHIYLEFCTRLKYVLPSLSEPCNLETIDIRYCGDLTAIFTDYDDDEEKRGAIPKLLPKLRSLHLEELPKLQHIYKPNICAPSLQDIVIRGCSSLRKLSLFDRSDGRSKRVVKISCEKDWWGNLMWDEPEANYRSFHFDHKHCPCYKKPMKARWL</sequence>
<keyword evidence="2" id="KW-1185">Reference proteome</keyword>
<proteinExistence type="predicted"/>
<dbReference type="Pfam" id="PF23247">
    <property type="entry name" value="LRR_RPS2"/>
    <property type="match status" value="1"/>
</dbReference>
<protein>
    <submittedName>
        <fullName evidence="3 4">Uncharacterized protein LOC109712549</fullName>
    </submittedName>
</protein>
<dbReference type="SUPFAM" id="SSF52047">
    <property type="entry name" value="RNI-like"/>
    <property type="match status" value="1"/>
</dbReference>
<organism evidence="3">
    <name type="scientific">Ananas comosus</name>
    <name type="common">Pineapple</name>
    <name type="synonym">Ananas ananas</name>
    <dbReference type="NCBI Taxonomy" id="4615"/>
    <lineage>
        <taxon>Eukaryota</taxon>
        <taxon>Viridiplantae</taxon>
        <taxon>Streptophyta</taxon>
        <taxon>Embryophyta</taxon>
        <taxon>Tracheophyta</taxon>
        <taxon>Spermatophyta</taxon>
        <taxon>Magnoliopsida</taxon>
        <taxon>Liliopsida</taxon>
        <taxon>Poales</taxon>
        <taxon>Bromeliaceae</taxon>
        <taxon>Bromelioideae</taxon>
        <taxon>Ananas</taxon>
    </lineage>
</organism>
<dbReference type="RefSeq" id="XP_020091745.1">
    <property type="nucleotide sequence ID" value="XM_020236156.1"/>
</dbReference>
<evidence type="ECO:0000313" key="3">
    <source>
        <dbReference type="RefSeq" id="XP_020091744.1"/>
    </source>
</evidence>
<reference evidence="2" key="1">
    <citation type="journal article" date="2015" name="Nat. Genet.">
        <title>The pineapple genome and the evolution of CAM photosynthesis.</title>
        <authorList>
            <person name="Ming R."/>
            <person name="VanBuren R."/>
            <person name="Wai C.M."/>
            <person name="Tang H."/>
            <person name="Schatz M.C."/>
            <person name="Bowers J.E."/>
            <person name="Lyons E."/>
            <person name="Wang M.L."/>
            <person name="Chen J."/>
            <person name="Biggers E."/>
            <person name="Zhang J."/>
            <person name="Huang L."/>
            <person name="Zhang L."/>
            <person name="Miao W."/>
            <person name="Zhang J."/>
            <person name="Ye Z."/>
            <person name="Miao C."/>
            <person name="Lin Z."/>
            <person name="Wang H."/>
            <person name="Zhou H."/>
            <person name="Yim W.C."/>
            <person name="Priest H.D."/>
            <person name="Zheng C."/>
            <person name="Woodhouse M."/>
            <person name="Edger P.P."/>
            <person name="Guyot R."/>
            <person name="Guo H.B."/>
            <person name="Guo H."/>
            <person name="Zheng G."/>
            <person name="Singh R."/>
            <person name="Sharma A."/>
            <person name="Min X."/>
            <person name="Zheng Y."/>
            <person name="Lee H."/>
            <person name="Gurtowski J."/>
            <person name="Sedlazeck F.J."/>
            <person name="Harkess A."/>
            <person name="McKain M.R."/>
            <person name="Liao Z."/>
            <person name="Fang J."/>
            <person name="Liu J."/>
            <person name="Zhang X."/>
            <person name="Zhang Q."/>
            <person name="Hu W."/>
            <person name="Qin Y."/>
            <person name="Wang K."/>
            <person name="Chen L.Y."/>
            <person name="Shirley N."/>
            <person name="Lin Y.R."/>
            <person name="Liu L.Y."/>
            <person name="Hernandez A.G."/>
            <person name="Wright C.L."/>
            <person name="Bulone V."/>
            <person name="Tuskan G.A."/>
            <person name="Heath K."/>
            <person name="Zee F."/>
            <person name="Moore P.H."/>
            <person name="Sunkar R."/>
            <person name="Leebens-Mack J.H."/>
            <person name="Mockler T."/>
            <person name="Bennetzen J.L."/>
            <person name="Freeling M."/>
            <person name="Sankoff D."/>
            <person name="Paterson A.H."/>
            <person name="Zhu X."/>
            <person name="Yang X."/>
            <person name="Smith J.A."/>
            <person name="Cushman J.C."/>
            <person name="Paull R.E."/>
            <person name="Yu Q."/>
        </authorList>
    </citation>
    <scope>NUCLEOTIDE SEQUENCE [LARGE SCALE GENOMIC DNA]</scope>
    <source>
        <strain evidence="2">cv. F153</strain>
    </source>
</reference>
<dbReference type="Gene3D" id="3.80.10.10">
    <property type="entry name" value="Ribonuclease Inhibitor"/>
    <property type="match status" value="2"/>
</dbReference>
<dbReference type="GeneID" id="109712549"/>
<dbReference type="InterPro" id="IPR050905">
    <property type="entry name" value="Plant_NBS-LRR"/>
</dbReference>
<dbReference type="InterPro" id="IPR057135">
    <property type="entry name" value="At4g27190-like_LRR"/>
</dbReference>
<evidence type="ECO:0000259" key="1">
    <source>
        <dbReference type="Pfam" id="PF23247"/>
    </source>
</evidence>
<dbReference type="AlphaFoldDB" id="A0A6P5F6Z8"/>
<accession>A0A6P5F6Z8</accession>
<dbReference type="OrthoDB" id="664352at2759"/>
<name>A0A6P5F6Z8_ANACO</name>
<dbReference type="Gramene" id="Aco014416.1.mrna1">
    <property type="protein sequence ID" value="Aco014416.1.mrna1.cds1"/>
    <property type="gene ID" value="Aco014416.1.path1"/>
</dbReference>
<dbReference type="RefSeq" id="XP_020091744.1">
    <property type="nucleotide sequence ID" value="XM_020236155.1"/>
</dbReference>
<dbReference type="Proteomes" id="UP000515123">
    <property type="component" value="Linkage group 7"/>
</dbReference>
<dbReference type="PANTHER" id="PTHR33463:SF28">
    <property type="entry name" value="VTA1_CALLOSE SYNTHASE N-TERMINAL DOMAIN-CONTAINING PROTEIN"/>
    <property type="match status" value="1"/>
</dbReference>
<dbReference type="InterPro" id="IPR032675">
    <property type="entry name" value="LRR_dom_sf"/>
</dbReference>
<reference evidence="3 4" key="2">
    <citation type="submission" date="2025-04" db="UniProtKB">
        <authorList>
            <consortium name="RefSeq"/>
        </authorList>
    </citation>
    <scope>IDENTIFICATION</scope>
    <source>
        <tissue evidence="3 4">Leaf</tissue>
    </source>
</reference>